<dbReference type="SMART" id="SM00330">
    <property type="entry name" value="PIPKc"/>
    <property type="match status" value="1"/>
</dbReference>
<evidence type="ECO:0000256" key="4">
    <source>
        <dbReference type="ARBA" id="ARBA00022723"/>
    </source>
</evidence>
<dbReference type="PANTHER" id="PTHR45748">
    <property type="entry name" value="1-PHOSPHATIDYLINOSITOL 3-PHOSPHATE 5-KINASE-RELATED"/>
    <property type="match status" value="1"/>
</dbReference>
<dbReference type="InterPro" id="IPR027483">
    <property type="entry name" value="PInositol-4-P-4/5-kinase_C_sf"/>
</dbReference>
<dbReference type="InterPro" id="IPR027484">
    <property type="entry name" value="PInositol-4-P-5-kinase_N"/>
</dbReference>
<dbReference type="InterPro" id="IPR013083">
    <property type="entry name" value="Znf_RING/FYVE/PHD"/>
</dbReference>
<feature type="region of interest" description="Disordered" evidence="13">
    <location>
        <begin position="1035"/>
        <end position="1100"/>
    </location>
</feature>
<keyword evidence="17" id="KW-1185">Reference proteome</keyword>
<dbReference type="FunFam" id="3.50.7.10:FF:000007">
    <property type="entry name" value="1-phosphatidylinositol 3-phosphate 5-kinase isoform X1"/>
    <property type="match status" value="1"/>
</dbReference>
<feature type="region of interest" description="Disordered" evidence="13">
    <location>
        <begin position="1944"/>
        <end position="1988"/>
    </location>
</feature>
<dbReference type="PANTHER" id="PTHR45748:SF7">
    <property type="entry name" value="1-PHOSPHATIDYLINOSITOL 3-PHOSPHATE 5-KINASE-RELATED"/>
    <property type="match status" value="1"/>
</dbReference>
<dbReference type="CDD" id="cd15725">
    <property type="entry name" value="FYVE_PIKfyve_Fab1"/>
    <property type="match status" value="1"/>
</dbReference>
<keyword evidence="7 12" id="KW-0418">Kinase</keyword>
<keyword evidence="9 12" id="KW-0067">ATP-binding</keyword>
<organism evidence="16 17">
    <name type="scientific">Papiliotrema laurentii</name>
    <name type="common">Cryptococcus laurentii</name>
    <dbReference type="NCBI Taxonomy" id="5418"/>
    <lineage>
        <taxon>Eukaryota</taxon>
        <taxon>Fungi</taxon>
        <taxon>Dikarya</taxon>
        <taxon>Basidiomycota</taxon>
        <taxon>Agaricomycotina</taxon>
        <taxon>Tremellomycetes</taxon>
        <taxon>Tremellales</taxon>
        <taxon>Rhynchogastremaceae</taxon>
        <taxon>Papiliotrema</taxon>
    </lineage>
</organism>
<accession>A0AAD9L717</accession>
<feature type="domain" description="PIPK" evidence="15">
    <location>
        <begin position="2042"/>
        <end position="2372"/>
    </location>
</feature>
<dbReference type="GO" id="GO:0046854">
    <property type="term" value="P:phosphatidylinositol phosphate biosynthetic process"/>
    <property type="evidence" value="ECO:0007669"/>
    <property type="project" value="TreeGrafter"/>
</dbReference>
<dbReference type="SUPFAM" id="SSF56104">
    <property type="entry name" value="SAICAR synthase-like"/>
    <property type="match status" value="1"/>
</dbReference>
<name>A0AAD9L717_PAPLA</name>
<dbReference type="EC" id="2.7.1.150" evidence="2"/>
<feature type="compositionally biased region" description="Basic and acidic residues" evidence="13">
    <location>
        <begin position="1652"/>
        <end position="1665"/>
    </location>
</feature>
<dbReference type="FunFam" id="3.30.800.10:FF:000005">
    <property type="entry name" value="1-phosphatidylinositol-3-phosphate 5-kinase (Fab1)"/>
    <property type="match status" value="1"/>
</dbReference>
<dbReference type="FunFam" id="3.30.40.10:FF:000283">
    <property type="entry name" value="1-phosphatidylinositol-3-phosphate 5-kinase (Fab1)"/>
    <property type="match status" value="1"/>
</dbReference>
<evidence type="ECO:0000256" key="11">
    <source>
        <dbReference type="PROSITE-ProRule" id="PRU00091"/>
    </source>
</evidence>
<keyword evidence="6 11" id="KW-0863">Zinc-finger</keyword>
<feature type="compositionally biased region" description="Polar residues" evidence="13">
    <location>
        <begin position="1756"/>
        <end position="1770"/>
    </location>
</feature>
<evidence type="ECO:0000256" key="9">
    <source>
        <dbReference type="ARBA" id="ARBA00022840"/>
    </source>
</evidence>
<evidence type="ECO:0000256" key="1">
    <source>
        <dbReference type="ARBA" id="ARBA00000768"/>
    </source>
</evidence>
<feature type="domain" description="FYVE-type" evidence="14">
    <location>
        <begin position="345"/>
        <end position="405"/>
    </location>
</feature>
<dbReference type="PROSITE" id="PS51455">
    <property type="entry name" value="PIPK"/>
    <property type="match status" value="1"/>
</dbReference>
<feature type="compositionally biased region" description="Basic and acidic residues" evidence="13">
    <location>
        <begin position="1091"/>
        <end position="1100"/>
    </location>
</feature>
<evidence type="ECO:0000256" key="13">
    <source>
        <dbReference type="SAM" id="MobiDB-lite"/>
    </source>
</evidence>
<gene>
    <name evidence="16" type="ORF">DB88DRAFT_199424</name>
</gene>
<dbReference type="FunFam" id="3.30.810.10:FF:000001">
    <property type="entry name" value="1-phosphatidylinositol 3-phosphate 5-kinase FAB1"/>
    <property type="match status" value="1"/>
</dbReference>
<dbReference type="Pfam" id="PF00118">
    <property type="entry name" value="Cpn60_TCP1"/>
    <property type="match status" value="1"/>
</dbReference>
<evidence type="ECO:0000256" key="6">
    <source>
        <dbReference type="ARBA" id="ARBA00022771"/>
    </source>
</evidence>
<dbReference type="GO" id="GO:0005524">
    <property type="term" value="F:ATP binding"/>
    <property type="evidence" value="ECO:0007669"/>
    <property type="project" value="UniProtKB-UniRule"/>
</dbReference>
<dbReference type="InterPro" id="IPR027409">
    <property type="entry name" value="GroEL-like_apical_dom_sf"/>
</dbReference>
<evidence type="ECO:0000256" key="10">
    <source>
        <dbReference type="ARBA" id="ARBA00075294"/>
    </source>
</evidence>
<dbReference type="SMART" id="SM00064">
    <property type="entry name" value="FYVE"/>
    <property type="match status" value="1"/>
</dbReference>
<evidence type="ECO:0000313" key="16">
    <source>
        <dbReference type="EMBL" id="KAK1925538.1"/>
    </source>
</evidence>
<dbReference type="SUPFAM" id="SSF52029">
    <property type="entry name" value="GroEL apical domain-like"/>
    <property type="match status" value="1"/>
</dbReference>
<evidence type="ECO:0000313" key="17">
    <source>
        <dbReference type="Proteomes" id="UP001182556"/>
    </source>
</evidence>
<feature type="compositionally biased region" description="Pro residues" evidence="13">
    <location>
        <begin position="250"/>
        <end position="261"/>
    </location>
</feature>
<evidence type="ECO:0000259" key="15">
    <source>
        <dbReference type="PROSITE" id="PS51455"/>
    </source>
</evidence>
<feature type="compositionally biased region" description="Polar residues" evidence="13">
    <location>
        <begin position="1067"/>
        <end position="1090"/>
    </location>
</feature>
<evidence type="ECO:0000256" key="12">
    <source>
        <dbReference type="PROSITE-ProRule" id="PRU00781"/>
    </source>
</evidence>
<dbReference type="InterPro" id="IPR002498">
    <property type="entry name" value="PInositol-4-P-4/5-kinase_core"/>
</dbReference>
<feature type="compositionally biased region" description="Low complexity" evidence="13">
    <location>
        <begin position="143"/>
        <end position="187"/>
    </location>
</feature>
<keyword evidence="8" id="KW-0862">Zinc</keyword>
<feature type="compositionally biased region" description="Low complexity" evidence="13">
    <location>
        <begin position="1973"/>
        <end position="1988"/>
    </location>
</feature>
<dbReference type="InterPro" id="IPR002423">
    <property type="entry name" value="Cpn60/GroEL/TCP-1"/>
</dbReference>
<feature type="region of interest" description="Disordered" evidence="13">
    <location>
        <begin position="461"/>
        <end position="579"/>
    </location>
</feature>
<feature type="region of interest" description="Disordered" evidence="13">
    <location>
        <begin position="1827"/>
        <end position="1876"/>
    </location>
</feature>
<dbReference type="Pfam" id="PF01504">
    <property type="entry name" value="PIP5K"/>
    <property type="match status" value="1"/>
</dbReference>
<dbReference type="GO" id="GO:0010008">
    <property type="term" value="C:endosome membrane"/>
    <property type="evidence" value="ECO:0007669"/>
    <property type="project" value="TreeGrafter"/>
</dbReference>
<dbReference type="InterPro" id="IPR011011">
    <property type="entry name" value="Znf_FYVE_PHD"/>
</dbReference>
<reference evidence="16" key="1">
    <citation type="submission" date="2023-02" db="EMBL/GenBank/DDBJ databases">
        <title>Identification and recombinant expression of a fungal hydrolase from Papiliotrema laurentii that hydrolyzes apple cutin and clears colloidal polyester polyurethane.</title>
        <authorList>
            <consortium name="DOE Joint Genome Institute"/>
            <person name="Roman V.A."/>
            <person name="Bojanowski C."/>
            <person name="Crable B.R."/>
            <person name="Wagner D.N."/>
            <person name="Hung C.S."/>
            <person name="Nadeau L.J."/>
            <person name="Schratz L."/>
            <person name="Haridas S."/>
            <person name="Pangilinan J."/>
            <person name="Lipzen A."/>
            <person name="Na H."/>
            <person name="Yan M."/>
            <person name="Ng V."/>
            <person name="Grigoriev I.V."/>
            <person name="Spatafora J.W."/>
            <person name="Barlow D."/>
            <person name="Biffinger J."/>
            <person name="Kelley-Loughnane N."/>
            <person name="Varaljay V.A."/>
            <person name="Crookes-Goodson W.J."/>
        </authorList>
    </citation>
    <scope>NUCLEOTIDE SEQUENCE</scope>
    <source>
        <strain evidence="16">5307AH</strain>
    </source>
</reference>
<dbReference type="Gene3D" id="3.30.800.10">
    <property type="entry name" value="Phosphatidylinositol Phosphate Kinase II Beta"/>
    <property type="match status" value="1"/>
</dbReference>
<keyword evidence="4" id="KW-0479">Metal-binding</keyword>
<dbReference type="GO" id="GO:0000329">
    <property type="term" value="C:fungal-type vacuole membrane"/>
    <property type="evidence" value="ECO:0007669"/>
    <property type="project" value="TreeGrafter"/>
</dbReference>
<feature type="compositionally biased region" description="Low complexity" evidence="13">
    <location>
        <begin position="1705"/>
        <end position="1726"/>
    </location>
</feature>
<proteinExistence type="predicted"/>
<sequence length="2398" mass="265495">MDPISLDTSLQPPASIASTSNRPSPTVLTTFPNLFEDEPEPGLLPTLLSKVKSTFASASAVASAPASGLHAVKPDKGPPAAATTQSDRQGSIGLPRQQTEAQAIVEAERRRTARTQQQQGHATVSAPTAIPPPSINAPDDGSTSRPSPNSASSQNAPARNLKPPSANGTSASSSSNPPSIAPSSLPARRLVPPGERHWRPSGAAPAQVTISPVTSVTTTVQATTHGPASPEETLHPSPPTRHVHRAHFAPSPPSAFRPSPLPAARLRRSSIATMPDSPSSISLSAMIAANAELSQNASYVPGFPLPQDDTRSVRSLGFVRKSDSVSRLIRRMRGEGLSKHYWMADEHCKECYDCKSVFTAWRRKHHCRICGQIFCSRCASNIIGARRFGQEGAVRVCNLCLQIMEEYKDDADDDDRRSINSVSTSIRMPNISDRAFLEAAISPELPYAKSPFAASQLFSSNPNDSLAAIDESDVPSGWRYDDDGPYSPHGQGSDEDEDNMWTVQPGTAAPFRRPMDEDAKSDDMQEGQEAEHATPRPGTSDPPTPEASMARPGAGEGPQPARRVEFPRSDTVSTDGGLGIRVPLSRMDSNAPLIGLRTRLSSRTSQGGLTALLDCEKPEGLWRARSHSFKRRSELLVGASLQHFNTMLEQAIARAELPHPEVWRQTLSRLLLKVSTSINPNVRAGDSIDVRTYVKIKKVPGGKITDSEYVDGIVITKNVAHKAMPRRLVNPRIMVITFPLDYHRVDNQFMSLDPILAQEKDYLRLLTRRIVDVRPHIVLVERAVSRIALEYLLEANLAVARGVKQSAIHQVARCTQADVVASMDRLALEPRLGRCAEFQIQSFEHELIPGRRKTLMRFEGCQGDYGCTLIIRGGDLATLRKVKVVADFMSLVAWHLRNELILYSDEHNIAPPRPAMPHEYQELLDTLLVKEERERDTSKEAQVDNQENAQSDNESIGNPSATLEEDEDRRLQHIEALNRTKEIARSLEPYLTTALSASAAIRFPPPEPLAKMAELDRRLYTLRQDRDEAEAAEILQEEGKAVEPNKTGVAESEAASQPGQPVEKTAPSLTDSQSTEKPSQPTVKSVTGNDVTRDPYRVLRKPEEITRESTLAQVEHDHAEQFRLWSWYTRRYTSTLRPEDFQGIVYQYSLGCEGAEKPCVEPILQTINFYQPGDVTIGQFLENLAADAAKRCVKATCERLMLFHFKLLVHGDRRLQIAMDQFPCPSPGHEDCIITWSYCRLCATPSPTTIMREEMWRMSWGTYLEHCFYPPECSAGFTCPHDAYRDQIRYFAHRNLAIRIHNEHIDIFEPLRPSILLQVKAETKVALKNREYESALHKNAAFFDSVLFRLRSFDYEIVQPEKVTLLKTALETMLAKAVADREEMVNLLNRTYKLTPMTDVLALNTVLRTLQDKVVQWDSDFVDVEKAFMPSEKDLRRMTATHLKRLFANQDVFNSLDRNVAGLTVSEVDEKDTKSLEGDSEPSTQAPTPPAEEPSPLECMAVEGQNTASPEDGTTPMAGITTPAKDPLSLPQSPIGDYDSDSTISARPRRESPGLKLVRPMRSENVESSGMESDVHPFVSKLPRRTRPTPSVAEMVKRFQHESSCGPFDLTSDQADRPRSALSSRRGGHRPSAQDGSDSDVGLQPRPRLRRGRTEQPPTRHREISRPGLLSDGDRSYATNASRIPSVHGRRSAGGPGDSYRFNRPKAPTAPSTPPRSRATSPERASGSGLARDANMNRARMLGKGKAPRAPDIPTSRASSSMIRSATRRTFGSNRVTSIARHFDRLSEEADKQRARRNAAVRSRRARPVIATKAKVQVFNNVRDAFRDESDSASSEADNEEDDLGSDDSADSGTGRPRPQRKSSSPVKPARLTPINPVINEPVAALEVPGTAGSSAEAISSSASQGIPISASASSVNASSVLSDGRSEMSFTDRLQIELPQFETSAPLPSHPATPHLSADTSTADEAKGKDVSQMSQMSESELSSGGERSSILKTLTGLWAFRAGEYSPLEYPLSAAEHLFTDSRVIIRENEPTSIIAFTLSSKPYRDRMRNNKYHTARNTESFMPDETASGERTSAWDMVSLDEAVETDDPSKREGGTHLKYDFDSGASTIFCRIFFAERFSALRAACECEDSFVESLARCVQFDASGGKSGSAFLKTKDDRFIAKEISRLEMDALTKFAPAYFEYTKNAIQGQRPTALAKIYGFFKIGYRNAITGRTMRMNVLVMENLFYERQFSKIYDLKGSTRNRLIQPTGRVNEVLLDENLMELVYKHPLYLREHSKRILRSALFNDTLFLSNLNVMDYSLVVGVDSDRHELVVGIVDYIRTFTWDKKLESWVKDSTFLGGAGKGEPTIVTPKQYKTRFRTAMEKFYFPSVPDRWSNTGVEESLVEEEGGQAS</sequence>
<feature type="compositionally biased region" description="Polar residues" evidence="13">
    <location>
        <begin position="1"/>
        <end position="32"/>
    </location>
</feature>
<comment type="catalytic activity">
    <reaction evidence="1">
        <text>a 1,2-diacyl-sn-glycero-3-phospho-(1D-myo-inositol-3-phosphate) + ATP = a 1,2-diacyl-sn-glycero-3-phospho-(1D-myo-inositol-3,5-bisphosphate) + ADP + H(+)</text>
        <dbReference type="Rhea" id="RHEA:13609"/>
        <dbReference type="ChEBI" id="CHEBI:15378"/>
        <dbReference type="ChEBI" id="CHEBI:30616"/>
        <dbReference type="ChEBI" id="CHEBI:57923"/>
        <dbReference type="ChEBI" id="CHEBI:58088"/>
        <dbReference type="ChEBI" id="CHEBI:456216"/>
        <dbReference type="EC" id="2.7.1.150"/>
    </reaction>
</comment>
<evidence type="ECO:0000256" key="5">
    <source>
        <dbReference type="ARBA" id="ARBA00022741"/>
    </source>
</evidence>
<dbReference type="InterPro" id="IPR000306">
    <property type="entry name" value="Znf_FYVE"/>
</dbReference>
<feature type="compositionally biased region" description="Low complexity" evidence="13">
    <location>
        <begin position="207"/>
        <end position="224"/>
    </location>
</feature>
<keyword evidence="3 12" id="KW-0808">Transferase</keyword>
<protein>
    <recommendedName>
        <fullName evidence="2">1-phosphatidylinositol-3-phosphate 5-kinase</fullName>
        <ecNumber evidence="2">2.7.1.150</ecNumber>
    </recommendedName>
    <alternativeName>
        <fullName evidence="10">Type III PIP kinase</fullName>
    </alternativeName>
</protein>
<evidence type="ECO:0000256" key="3">
    <source>
        <dbReference type="ARBA" id="ARBA00022679"/>
    </source>
</evidence>
<feature type="compositionally biased region" description="Basic and acidic residues" evidence="13">
    <location>
        <begin position="513"/>
        <end position="534"/>
    </location>
</feature>
<dbReference type="PROSITE" id="PS50178">
    <property type="entry name" value="ZF_FYVE"/>
    <property type="match status" value="1"/>
</dbReference>
<dbReference type="Proteomes" id="UP001182556">
    <property type="component" value="Unassembled WGS sequence"/>
</dbReference>
<evidence type="ECO:0000256" key="2">
    <source>
        <dbReference type="ARBA" id="ARBA00012009"/>
    </source>
</evidence>
<dbReference type="InterPro" id="IPR044769">
    <property type="entry name" value="PIKfyve_PIPKc"/>
</dbReference>
<dbReference type="GO" id="GO:0008270">
    <property type="term" value="F:zinc ion binding"/>
    <property type="evidence" value="ECO:0007669"/>
    <property type="project" value="UniProtKB-KW"/>
</dbReference>
<dbReference type="Pfam" id="PF01363">
    <property type="entry name" value="FYVE"/>
    <property type="match status" value="1"/>
</dbReference>
<evidence type="ECO:0000256" key="8">
    <source>
        <dbReference type="ARBA" id="ARBA00022833"/>
    </source>
</evidence>
<dbReference type="Gene3D" id="3.30.40.10">
    <property type="entry name" value="Zinc/RING finger domain, C3HC4 (zinc finger)"/>
    <property type="match status" value="1"/>
</dbReference>
<feature type="region of interest" description="Disordered" evidence="13">
    <location>
        <begin position="58"/>
        <end position="261"/>
    </location>
</feature>
<dbReference type="InterPro" id="IPR017455">
    <property type="entry name" value="Znf_FYVE-rel"/>
</dbReference>
<comment type="caution">
    <text evidence="16">The sequence shown here is derived from an EMBL/GenBank/DDBJ whole genome shotgun (WGS) entry which is preliminary data.</text>
</comment>
<feature type="compositionally biased region" description="Low complexity" evidence="13">
    <location>
        <begin position="58"/>
        <end position="67"/>
    </location>
</feature>
<evidence type="ECO:0000256" key="7">
    <source>
        <dbReference type="ARBA" id="ARBA00022777"/>
    </source>
</evidence>
<evidence type="ECO:0000259" key="14">
    <source>
        <dbReference type="PROSITE" id="PS50178"/>
    </source>
</evidence>
<dbReference type="SUPFAM" id="SSF57903">
    <property type="entry name" value="FYVE/PHD zinc finger"/>
    <property type="match status" value="1"/>
</dbReference>
<dbReference type="CDD" id="cd17300">
    <property type="entry name" value="PIPKc_PIKfyve"/>
    <property type="match status" value="1"/>
</dbReference>
<feature type="region of interest" description="Disordered" evidence="13">
    <location>
        <begin position="1467"/>
        <end position="1770"/>
    </location>
</feature>
<feature type="compositionally biased region" description="Acidic residues" evidence="13">
    <location>
        <begin position="1837"/>
        <end position="1850"/>
    </location>
</feature>
<dbReference type="CDD" id="cd03334">
    <property type="entry name" value="Fab1_TCP"/>
    <property type="match status" value="1"/>
</dbReference>
<keyword evidence="5 12" id="KW-0547">Nucleotide-binding</keyword>
<dbReference type="Gene3D" id="3.30.810.10">
    <property type="entry name" value="2-Layer Sandwich"/>
    <property type="match status" value="1"/>
</dbReference>
<feature type="compositionally biased region" description="Polar residues" evidence="13">
    <location>
        <begin position="943"/>
        <end position="961"/>
    </location>
</feature>
<dbReference type="GO" id="GO:0000285">
    <property type="term" value="F:1-phosphatidylinositol-3-phosphate 5-kinase activity"/>
    <property type="evidence" value="ECO:0007669"/>
    <property type="project" value="UniProtKB-EC"/>
</dbReference>
<dbReference type="EMBL" id="JAODAN010000003">
    <property type="protein sequence ID" value="KAK1925538.1"/>
    <property type="molecule type" value="Genomic_DNA"/>
</dbReference>
<feature type="region of interest" description="Disordered" evidence="13">
    <location>
        <begin position="1"/>
        <end position="34"/>
    </location>
</feature>
<dbReference type="Gene3D" id="3.50.7.10">
    <property type="entry name" value="GroEL"/>
    <property type="match status" value="1"/>
</dbReference>
<feature type="region of interest" description="Disordered" evidence="13">
    <location>
        <begin position="934"/>
        <end position="968"/>
    </location>
</feature>